<dbReference type="Proteomes" id="UP000000600">
    <property type="component" value="Unassembled WGS sequence"/>
</dbReference>
<keyword evidence="4" id="KW-1185">Reference proteome</keyword>
<evidence type="ECO:0000256" key="1">
    <source>
        <dbReference type="SAM" id="MobiDB-lite"/>
    </source>
</evidence>
<proteinExistence type="predicted"/>
<accession>A0CE85</accession>
<keyword evidence="2" id="KW-1133">Transmembrane helix</keyword>
<sequence>MFTKFKENLRKIDIFGQSITLSFRQEEEYRTSLGGILSLCIIGTIISFFYSNIIDFFQKNTVSSESEQQFSEDPSAIKLLPNNFMFAVQIEQDNFTTTPYFNITVEQRAYIRDENGTQKKMPSVYVDLVPCTIEHFKPIFDQYNASFEDQFKQYNLNNFLCPNLDHPLTSNLTVGGAWTSKEYSFLKFSVTKCKSNSGNNFSWKPECKTEEEMLQLLKSVGSFRFQVYTTNYQQLINPGSPKHFIQPYIAIEQFYSFVPNAMFVQSDIFLRPRTITTDDGILMYPQKSTQTYITRDYMDNREQQAISNLVPGYYGAFYFNRSPYSYDITRNFMRLDELLSNLGGFSQFMIAVIGVLIKIYNREHMVIEMANDLYEFDLNKKRNNTMEANNALLASTQRGREALKRSMHKIKGDSSIQIKSMSTFNQKPMMGQFLSPRSIEKQESLKLKEGITSHRSSKLKRVSQLKVQCSAIFDQFKQLMVASQHIGISIKLILSQIMPFECIQSDECVVLKKAIAQVNKELDIQYIIRQLHEMVKLKRVIFNSDQITLFNFSHRPTISLIRDKRNRKSTVLKQILDSPSHEIVLSQLFTDLVNSYQKLVGLDDQVLSDEQIRFNQRLISLLGQKLPHLLEKELAQASEDDSNEDDPKPEDIISRSS</sequence>
<dbReference type="AlphaFoldDB" id="A0CE85"/>
<evidence type="ECO:0000313" key="4">
    <source>
        <dbReference type="Proteomes" id="UP000000600"/>
    </source>
</evidence>
<evidence type="ECO:0000256" key="2">
    <source>
        <dbReference type="SAM" id="Phobius"/>
    </source>
</evidence>
<feature type="compositionally biased region" description="Basic and acidic residues" evidence="1">
    <location>
        <begin position="645"/>
        <end position="657"/>
    </location>
</feature>
<keyword evidence="2" id="KW-0812">Transmembrane</keyword>
<reference evidence="3 4" key="1">
    <citation type="journal article" date="2006" name="Nature">
        <title>Global trends of whole-genome duplications revealed by the ciliate Paramecium tetraurelia.</title>
        <authorList>
            <consortium name="Genoscope"/>
            <person name="Aury J.-M."/>
            <person name="Jaillon O."/>
            <person name="Duret L."/>
            <person name="Noel B."/>
            <person name="Jubin C."/>
            <person name="Porcel B.M."/>
            <person name="Segurens B."/>
            <person name="Daubin V."/>
            <person name="Anthouard V."/>
            <person name="Aiach N."/>
            <person name="Arnaiz O."/>
            <person name="Billaut A."/>
            <person name="Beisson J."/>
            <person name="Blanc I."/>
            <person name="Bouhouche K."/>
            <person name="Camara F."/>
            <person name="Duharcourt S."/>
            <person name="Guigo R."/>
            <person name="Gogendeau D."/>
            <person name="Katinka M."/>
            <person name="Keller A.-M."/>
            <person name="Kissmehl R."/>
            <person name="Klotz C."/>
            <person name="Koll F."/>
            <person name="Le Moue A."/>
            <person name="Lepere C."/>
            <person name="Malinsky S."/>
            <person name="Nowacki M."/>
            <person name="Nowak J.K."/>
            <person name="Plattner H."/>
            <person name="Poulain J."/>
            <person name="Ruiz F."/>
            <person name="Serrano V."/>
            <person name="Zagulski M."/>
            <person name="Dessen P."/>
            <person name="Betermier M."/>
            <person name="Weissenbach J."/>
            <person name="Scarpelli C."/>
            <person name="Schachter V."/>
            <person name="Sperling L."/>
            <person name="Meyer E."/>
            <person name="Cohen J."/>
            <person name="Wincker P."/>
        </authorList>
    </citation>
    <scope>NUCLEOTIDE SEQUENCE [LARGE SCALE GENOMIC DNA]</scope>
    <source>
        <strain evidence="3 4">Stock d4-2</strain>
    </source>
</reference>
<dbReference type="OrthoDB" id="289792at2759"/>
<dbReference type="PANTHER" id="PTHR31398:SF0">
    <property type="entry name" value="MEIOTIC NUCLEAR DIVISION PROTEIN 1 HOMOLOG"/>
    <property type="match status" value="1"/>
</dbReference>
<dbReference type="InParanoid" id="A0CE85"/>
<dbReference type="GO" id="GO:0007131">
    <property type="term" value="P:reciprocal meiotic recombination"/>
    <property type="evidence" value="ECO:0000318"/>
    <property type="project" value="GO_Central"/>
</dbReference>
<dbReference type="HOGENOM" id="CLU_007792_1_0_1"/>
<protein>
    <submittedName>
        <fullName evidence="3">Uncharacterized protein</fullName>
    </submittedName>
</protein>
<dbReference type="EMBL" id="CT868064">
    <property type="protein sequence ID" value="CAK69102.1"/>
    <property type="molecule type" value="Genomic_DNA"/>
</dbReference>
<feature type="region of interest" description="Disordered" evidence="1">
    <location>
        <begin position="634"/>
        <end position="657"/>
    </location>
</feature>
<organism evidence="3 4">
    <name type="scientific">Paramecium tetraurelia</name>
    <dbReference type="NCBI Taxonomy" id="5888"/>
    <lineage>
        <taxon>Eukaryota</taxon>
        <taxon>Sar</taxon>
        <taxon>Alveolata</taxon>
        <taxon>Ciliophora</taxon>
        <taxon>Intramacronucleata</taxon>
        <taxon>Oligohymenophorea</taxon>
        <taxon>Peniculida</taxon>
        <taxon>Parameciidae</taxon>
        <taxon>Paramecium</taxon>
    </lineage>
</organism>
<evidence type="ECO:0000313" key="3">
    <source>
        <dbReference type="EMBL" id="CAK69102.1"/>
    </source>
</evidence>
<name>A0CE85_PARTE</name>
<dbReference type="OMA" id="HMVIEMA"/>
<keyword evidence="2" id="KW-0472">Membrane</keyword>
<dbReference type="RefSeq" id="XP_001436499.1">
    <property type="nucleotide sequence ID" value="XM_001436462.2"/>
</dbReference>
<dbReference type="eggNOG" id="ENOG502SJ6P">
    <property type="taxonomic scope" value="Eukaryota"/>
</dbReference>
<dbReference type="KEGG" id="ptm:GSPATT00037538001"/>
<gene>
    <name evidence="3" type="ORF">GSPATT00037538001</name>
</gene>
<feature type="transmembrane region" description="Helical" evidence="2">
    <location>
        <begin position="31"/>
        <end position="50"/>
    </location>
</feature>
<dbReference type="GeneID" id="5022284"/>
<dbReference type="PANTHER" id="PTHR31398">
    <property type="entry name" value="MEIOTIC NUCLEAR DIVISION PROTEIN 1 HOMOLOG"/>
    <property type="match status" value="1"/>
</dbReference>